<dbReference type="InterPro" id="IPR002081">
    <property type="entry name" value="Cryptochrome/DNA_photolyase_1"/>
</dbReference>
<dbReference type="EC" id="4.1.99.3" evidence="2"/>
<evidence type="ECO:0000313" key="13">
    <source>
        <dbReference type="Proteomes" id="UP000220251"/>
    </source>
</evidence>
<evidence type="ECO:0000256" key="6">
    <source>
        <dbReference type="ARBA" id="ARBA00022991"/>
    </source>
</evidence>
<dbReference type="GO" id="GO:0003904">
    <property type="term" value="F:deoxyribodipyrimidine photo-lyase activity"/>
    <property type="evidence" value="ECO:0007669"/>
    <property type="project" value="UniProtKB-EC"/>
</dbReference>
<dbReference type="OrthoDB" id="9772484at2"/>
<dbReference type="AlphaFoldDB" id="A0A0H5DS76"/>
<keyword evidence="12" id="KW-0456">Lyase</keyword>
<evidence type="ECO:0000256" key="10">
    <source>
        <dbReference type="RuleBase" id="RU004182"/>
    </source>
</evidence>
<comment type="similarity">
    <text evidence="10">Belongs to the DNA photolyase family.</text>
</comment>
<dbReference type="Pfam" id="PF00875">
    <property type="entry name" value="DNA_photolyase"/>
    <property type="match status" value="1"/>
</dbReference>
<dbReference type="InterPro" id="IPR014729">
    <property type="entry name" value="Rossmann-like_a/b/a_fold"/>
</dbReference>
<feature type="binding site" evidence="8">
    <location>
        <position position="281"/>
    </location>
    <ligand>
        <name>FAD</name>
        <dbReference type="ChEBI" id="CHEBI:57692"/>
    </ligand>
</feature>
<feature type="site" description="Electron transfer via tryptophanyl radical" evidence="9">
    <location>
        <position position="315"/>
    </location>
</feature>
<gene>
    <name evidence="12" type="primary">phrB</name>
    <name evidence="12" type="ORF">ELAC_1238</name>
</gene>
<feature type="site" description="Electron transfer via tryptophanyl radical" evidence="9">
    <location>
        <position position="391"/>
    </location>
</feature>
<comment type="cofactor">
    <cofactor evidence="8">
        <name>FAD</name>
        <dbReference type="ChEBI" id="CHEBI:57692"/>
    </cofactor>
    <text evidence="8">Binds 1 FAD per subunit.</text>
</comment>
<keyword evidence="4 8" id="KW-0285">Flavoprotein</keyword>
<dbReference type="PANTHER" id="PTHR11455">
    <property type="entry name" value="CRYPTOCHROME"/>
    <property type="match status" value="1"/>
</dbReference>
<evidence type="ECO:0000256" key="5">
    <source>
        <dbReference type="ARBA" id="ARBA00022827"/>
    </source>
</evidence>
<proteinExistence type="inferred from homology"/>
<evidence type="ECO:0000256" key="2">
    <source>
        <dbReference type="ARBA" id="ARBA00013149"/>
    </source>
</evidence>
<keyword evidence="5 8" id="KW-0274">FAD</keyword>
<evidence type="ECO:0000256" key="1">
    <source>
        <dbReference type="ARBA" id="ARBA00001932"/>
    </source>
</evidence>
<comment type="catalytic activity">
    <reaction evidence="7">
        <text>cyclobutadipyrimidine (in DNA) = 2 pyrimidine residues (in DNA).</text>
        <dbReference type="EC" id="4.1.99.3"/>
    </reaction>
</comment>
<dbReference type="PROSITE" id="PS51645">
    <property type="entry name" value="PHR_CRY_ALPHA_BETA"/>
    <property type="match status" value="1"/>
</dbReference>
<dbReference type="RefSeq" id="WP_098038434.1">
    <property type="nucleotide sequence ID" value="NZ_CWGJ01000012.1"/>
</dbReference>
<dbReference type="InterPro" id="IPR018394">
    <property type="entry name" value="DNA_photolyase_1_CS_C"/>
</dbReference>
<dbReference type="PROSITE" id="PS00394">
    <property type="entry name" value="DNA_PHOTOLYASES_1_1"/>
    <property type="match status" value="1"/>
</dbReference>
<evidence type="ECO:0000259" key="11">
    <source>
        <dbReference type="PROSITE" id="PS51645"/>
    </source>
</evidence>
<evidence type="ECO:0000256" key="7">
    <source>
        <dbReference type="ARBA" id="ARBA00033999"/>
    </source>
</evidence>
<evidence type="ECO:0000313" key="12">
    <source>
        <dbReference type="EMBL" id="CRX38579.1"/>
    </source>
</evidence>
<evidence type="ECO:0000256" key="3">
    <source>
        <dbReference type="ARBA" id="ARBA00014046"/>
    </source>
</evidence>
<name>A0A0H5DS76_9BACT</name>
<evidence type="ECO:0000256" key="8">
    <source>
        <dbReference type="PIRSR" id="PIRSR602081-1"/>
    </source>
</evidence>
<dbReference type="InterPro" id="IPR006050">
    <property type="entry name" value="DNA_photolyase_N"/>
</dbReference>
<dbReference type="InterPro" id="IPR036134">
    <property type="entry name" value="Crypto/Photolyase_FAD-like_sf"/>
</dbReference>
<dbReference type="GO" id="GO:0009416">
    <property type="term" value="P:response to light stimulus"/>
    <property type="evidence" value="ECO:0007669"/>
    <property type="project" value="TreeGrafter"/>
</dbReference>
<feature type="binding site" evidence="8">
    <location>
        <position position="226"/>
    </location>
    <ligand>
        <name>FAD</name>
        <dbReference type="ChEBI" id="CHEBI:57692"/>
    </ligand>
</feature>
<dbReference type="GO" id="GO:0000719">
    <property type="term" value="P:photoreactive repair"/>
    <property type="evidence" value="ECO:0007669"/>
    <property type="project" value="UniProtKB-ARBA"/>
</dbReference>
<dbReference type="Proteomes" id="UP000220251">
    <property type="component" value="Unassembled WGS sequence"/>
</dbReference>
<dbReference type="FunFam" id="1.10.579.10:FF:000003">
    <property type="entry name" value="Deoxyribodipyrimidine photo-lyase"/>
    <property type="match status" value="1"/>
</dbReference>
<evidence type="ECO:0000256" key="4">
    <source>
        <dbReference type="ARBA" id="ARBA00022630"/>
    </source>
</evidence>
<comment type="cofactor">
    <cofactor evidence="1">
        <name>(6R)-5,10-methylene-5,6,7,8-tetrahydrofolate</name>
        <dbReference type="ChEBI" id="CHEBI:15636"/>
    </cofactor>
</comment>
<feature type="domain" description="Photolyase/cryptochrome alpha/beta" evidence="11">
    <location>
        <begin position="4"/>
        <end position="133"/>
    </location>
</feature>
<dbReference type="Pfam" id="PF03441">
    <property type="entry name" value="FAD_binding_7"/>
    <property type="match status" value="1"/>
</dbReference>
<dbReference type="SUPFAM" id="SSF52425">
    <property type="entry name" value="Cryptochrome/photolyase, N-terminal domain"/>
    <property type="match status" value="1"/>
</dbReference>
<dbReference type="InterPro" id="IPR005101">
    <property type="entry name" value="Cryptochr/Photolyase_FAD-bd"/>
</dbReference>
<dbReference type="PRINTS" id="PR00147">
    <property type="entry name" value="DNAPHOTLYASE"/>
</dbReference>
<evidence type="ECO:0000256" key="9">
    <source>
        <dbReference type="PIRSR" id="PIRSR602081-2"/>
    </source>
</evidence>
<feature type="binding site" evidence="8">
    <location>
        <begin position="381"/>
        <end position="383"/>
    </location>
    <ligand>
        <name>FAD</name>
        <dbReference type="ChEBI" id="CHEBI:57692"/>
    </ligand>
</feature>
<dbReference type="Gene3D" id="3.40.50.620">
    <property type="entry name" value="HUPs"/>
    <property type="match status" value="1"/>
</dbReference>
<dbReference type="EMBL" id="CWGJ01000012">
    <property type="protein sequence ID" value="CRX38579.1"/>
    <property type="molecule type" value="Genomic_DNA"/>
</dbReference>
<organism evidence="12 13">
    <name type="scientific">Estrella lausannensis</name>
    <dbReference type="NCBI Taxonomy" id="483423"/>
    <lineage>
        <taxon>Bacteria</taxon>
        <taxon>Pseudomonadati</taxon>
        <taxon>Chlamydiota</taxon>
        <taxon>Chlamydiia</taxon>
        <taxon>Parachlamydiales</taxon>
        <taxon>Candidatus Criblamydiaceae</taxon>
        <taxon>Estrella</taxon>
    </lineage>
</organism>
<reference evidence="13" key="1">
    <citation type="submission" date="2015-06" db="EMBL/GenBank/DDBJ databases">
        <authorList>
            <person name="Bertelli C."/>
        </authorList>
    </citation>
    <scope>NUCLEOTIDE SEQUENCE [LARGE SCALE GENOMIC DNA]</scope>
    <source>
        <strain evidence="13">CRIB-30</strain>
    </source>
</reference>
<dbReference type="SUPFAM" id="SSF48173">
    <property type="entry name" value="Cryptochrome/photolyase FAD-binding domain"/>
    <property type="match status" value="1"/>
</dbReference>
<feature type="site" description="Electron transfer via tryptophanyl radical" evidence="9">
    <location>
        <position position="368"/>
    </location>
</feature>
<dbReference type="PANTHER" id="PTHR11455:SF9">
    <property type="entry name" value="CRYPTOCHROME CIRCADIAN CLOCK 5 ISOFORM X1"/>
    <property type="match status" value="1"/>
</dbReference>
<dbReference type="InterPro" id="IPR036155">
    <property type="entry name" value="Crypto/Photolyase_N_sf"/>
</dbReference>
<dbReference type="Gene3D" id="1.10.579.10">
    <property type="entry name" value="DNA Cyclobutane Dipyrimidine Photolyase, subunit A, domain 3"/>
    <property type="match status" value="1"/>
</dbReference>
<keyword evidence="13" id="KW-1185">Reference proteome</keyword>
<dbReference type="Gene3D" id="1.25.40.80">
    <property type="match status" value="1"/>
</dbReference>
<keyword evidence="6 10" id="KW-0157">Chromophore</keyword>
<accession>A0A0H5DS76</accession>
<dbReference type="GO" id="GO:0003677">
    <property type="term" value="F:DNA binding"/>
    <property type="evidence" value="ECO:0007669"/>
    <property type="project" value="TreeGrafter"/>
</dbReference>
<protein>
    <recommendedName>
        <fullName evidence="3">Deoxyribodipyrimidine photo-lyase</fullName>
        <ecNumber evidence="2">4.1.99.3</ecNumber>
    </recommendedName>
</protein>
<dbReference type="GO" id="GO:0071949">
    <property type="term" value="F:FAD binding"/>
    <property type="evidence" value="ECO:0007669"/>
    <property type="project" value="TreeGrafter"/>
</dbReference>
<sequence length="484" mass="55885">MERTPCIVLFRQDLRTTDNPALYHAAKSQRPVLPLYIYDEVTAGPWAMGGASKVWLHYSLKQLQERLAALNLPLHIVKGPTRETLDRLIQKTGCKDLYLNQCYEPFWQNEELKLKQDLTKSGVSLHSYNGSLLFEPDALKPKTAPFYKVFTPFYNSCIKILEKRPLFKEPASAISYALSPSLKVEELALLPRHPDWSSGIVAAWRQGQQEAHALLRHFLDRSLLNYSHGRDYPGESAPSKLSPYLHFGEISPMEILNALDERMQKVTTEEKLSIGKQADHFLREICWREFSYHILHHFPDLPEQPYVKKFDKMPWSQNSEHLKAWQRGVTGFPIVDAGMRELWHTGYMHNRVRMIVGSFLIKDLLIDWREGEKWFWDTLVDADLASNAFNWQWVAGCGFDAAPYFRIFNPTTQGEKFDAEGTYVRQWVPEIANLPNQWIHKPQEAPERVLREAGIILGKTYPYPLVDHAAARVKALSLLKTISE</sequence>